<evidence type="ECO:0000256" key="1">
    <source>
        <dbReference type="SAM" id="MobiDB-lite"/>
    </source>
</evidence>
<dbReference type="PROSITE" id="PS50054">
    <property type="entry name" value="TYR_PHOSPHATASE_DUAL"/>
    <property type="match status" value="1"/>
</dbReference>
<dbReference type="PANTHER" id="PTHR46653">
    <property type="entry name" value="SPECIFICITY PROTEIN PHOSPHATASE, PUTATIVE-RELATED"/>
    <property type="match status" value="1"/>
</dbReference>
<proteinExistence type="predicted"/>
<organism evidence="3">
    <name type="scientific">Hexamita inflata</name>
    <dbReference type="NCBI Taxonomy" id="28002"/>
    <lineage>
        <taxon>Eukaryota</taxon>
        <taxon>Metamonada</taxon>
        <taxon>Diplomonadida</taxon>
        <taxon>Hexamitidae</taxon>
        <taxon>Hexamitinae</taxon>
        <taxon>Hexamita</taxon>
    </lineage>
</organism>
<dbReference type="Proteomes" id="UP001642409">
    <property type="component" value="Unassembled WGS sequence"/>
</dbReference>
<dbReference type="InterPro" id="IPR020422">
    <property type="entry name" value="TYR_PHOSPHATASE_DUAL_dom"/>
</dbReference>
<dbReference type="InterPro" id="IPR000340">
    <property type="entry name" value="Dual-sp_phosphatase_cat-dom"/>
</dbReference>
<sequence>MSMDQPLFMANRVLDSVFVGGHFAAEDEDFIFTNSISRVINTVGHQIPNRFQQMNVKYLTFQFDQNGSSVIFDPKDERITQVVRFVNEAVEQDSCVLIHSQNGDSRSIVLMAAYLIHRFHWPPHRALQFIATKRSNARPHTNYVKQLHEFANRRRAKYGEFKDIFGNIKSLKLNFQEYLHRNTFLNAVMGQDPVEGIINQNSPIESLYKFGIMQKKNNNVKSITFRDGLQTAQIPSQYATFDQNGNPANPQMYSQLFRPKSPSYNSALQTRCLPVRVDPALLPTVSFDLDIPGCHLRRADGYLQSITPDMSGYAVVARPVSILKNGFGSQYDESSIVIPVKEFEEKLGQIDDFKVQAVSNSVETRVEDQNDNQIKKFQVTQQLNQQASRPTQQRPLVAQQRPLIQQVNISSNQNPPPSQMLGKQFSRVRPPTPPRKTDVVASPVQQTSTQSQMMRPVTQQVYTFNQPQQNLSGSMRPSSASKPQSTGQLSSSFRPTSSKPQTTTLTSNQPSVYQPKWK</sequence>
<reference evidence="3" key="1">
    <citation type="submission" date="2023-06" db="EMBL/GenBank/DDBJ databases">
        <authorList>
            <person name="Kurt Z."/>
        </authorList>
    </citation>
    <scope>NUCLEOTIDE SEQUENCE</scope>
</reference>
<protein>
    <submittedName>
        <fullName evidence="3">Dual specificity phosphatase</fullName>
    </submittedName>
    <submittedName>
        <fullName evidence="4">Dual_specificity phosphatase</fullName>
    </submittedName>
</protein>
<feature type="region of interest" description="Disordered" evidence="1">
    <location>
        <begin position="408"/>
        <end position="518"/>
    </location>
</feature>
<dbReference type="SUPFAM" id="SSF52799">
    <property type="entry name" value="(Phosphotyrosine protein) phosphatases II"/>
    <property type="match status" value="1"/>
</dbReference>
<dbReference type="Pfam" id="PF00782">
    <property type="entry name" value="DSPc"/>
    <property type="match status" value="1"/>
</dbReference>
<feature type="domain" description="Tyrosine-protein phosphatase" evidence="2">
    <location>
        <begin position="8"/>
        <end position="156"/>
    </location>
</feature>
<dbReference type="EMBL" id="CATOUU010001064">
    <property type="protein sequence ID" value="CAI9969916.1"/>
    <property type="molecule type" value="Genomic_DNA"/>
</dbReference>
<feature type="compositionally biased region" description="Polar residues" evidence="1">
    <location>
        <begin position="443"/>
        <end position="512"/>
    </location>
</feature>
<comment type="caution">
    <text evidence="3">The sequence shown here is derived from an EMBL/GenBank/DDBJ whole genome shotgun (WGS) entry which is preliminary data.</text>
</comment>
<evidence type="ECO:0000313" key="4">
    <source>
        <dbReference type="EMBL" id="CAL5999980.1"/>
    </source>
</evidence>
<accession>A0AA86R1D8</accession>
<keyword evidence="5" id="KW-1185">Reference proteome</keyword>
<dbReference type="PANTHER" id="PTHR46653:SF1">
    <property type="entry name" value="SPECIFICITY PROTEIN PHOSPHATASE, PUTATIVE-RELATED"/>
    <property type="match status" value="1"/>
</dbReference>
<evidence type="ECO:0000259" key="2">
    <source>
        <dbReference type="PROSITE" id="PS50054"/>
    </source>
</evidence>
<name>A0AA86R1D8_9EUKA</name>
<evidence type="ECO:0000313" key="5">
    <source>
        <dbReference type="Proteomes" id="UP001642409"/>
    </source>
</evidence>
<dbReference type="EMBL" id="CAXDID020000040">
    <property type="protein sequence ID" value="CAL5999980.1"/>
    <property type="molecule type" value="Genomic_DNA"/>
</dbReference>
<dbReference type="AlphaFoldDB" id="A0AA86R1D8"/>
<evidence type="ECO:0000313" key="3">
    <source>
        <dbReference type="EMBL" id="CAI9969916.1"/>
    </source>
</evidence>
<dbReference type="Gene3D" id="3.90.190.10">
    <property type="entry name" value="Protein tyrosine phosphatase superfamily"/>
    <property type="match status" value="1"/>
</dbReference>
<reference evidence="4 5" key="2">
    <citation type="submission" date="2024-07" db="EMBL/GenBank/DDBJ databases">
        <authorList>
            <person name="Akdeniz Z."/>
        </authorList>
    </citation>
    <scope>NUCLEOTIDE SEQUENCE [LARGE SCALE GENOMIC DNA]</scope>
</reference>
<dbReference type="CDD" id="cd14498">
    <property type="entry name" value="DSP"/>
    <property type="match status" value="1"/>
</dbReference>
<dbReference type="SMART" id="SM00195">
    <property type="entry name" value="DSPc"/>
    <property type="match status" value="1"/>
</dbReference>
<dbReference type="InterPro" id="IPR029021">
    <property type="entry name" value="Prot-tyrosine_phosphatase-like"/>
</dbReference>
<gene>
    <name evidence="4" type="ORF">HINF_LOCUS16480</name>
    <name evidence="3" type="ORF">HINF_LOCUS57561</name>
</gene>